<dbReference type="GO" id="GO:0008206">
    <property type="term" value="P:bile acid metabolic process"/>
    <property type="evidence" value="ECO:0007669"/>
    <property type="project" value="UniProtKB-ARBA"/>
</dbReference>
<dbReference type="PRINTS" id="PR00081">
    <property type="entry name" value="GDHRDH"/>
</dbReference>
<comment type="similarity">
    <text evidence="1">Belongs to the short-chain dehydrogenases/reductases (SDR) family.</text>
</comment>
<dbReference type="EMBL" id="AZGI01000047">
    <property type="protein sequence ID" value="KRM38490.1"/>
    <property type="molecule type" value="Genomic_DNA"/>
</dbReference>
<evidence type="ECO:0000313" key="4">
    <source>
        <dbReference type="EMBL" id="KRM38490.1"/>
    </source>
</evidence>
<dbReference type="NCBIfam" id="NF005559">
    <property type="entry name" value="PRK07231.1"/>
    <property type="match status" value="1"/>
</dbReference>
<dbReference type="PROSITE" id="PS00061">
    <property type="entry name" value="ADH_SHORT"/>
    <property type="match status" value="1"/>
</dbReference>
<name>A0A0R1Y803_9LACO</name>
<comment type="caution">
    <text evidence="4">The sequence shown here is derived from an EMBL/GenBank/DDBJ whole genome shotgun (WGS) entry which is preliminary data.</text>
</comment>
<evidence type="ECO:0000313" key="5">
    <source>
        <dbReference type="Proteomes" id="UP000051223"/>
    </source>
</evidence>
<feature type="domain" description="Ketoreductase" evidence="3">
    <location>
        <begin position="14"/>
        <end position="188"/>
    </location>
</feature>
<dbReference type="AlphaFoldDB" id="A0A0R1Y803"/>
<dbReference type="CDD" id="cd05233">
    <property type="entry name" value="SDR_c"/>
    <property type="match status" value="1"/>
</dbReference>
<dbReference type="SMART" id="SM00822">
    <property type="entry name" value="PKS_KR"/>
    <property type="match status" value="1"/>
</dbReference>
<dbReference type="InterPro" id="IPR036291">
    <property type="entry name" value="NAD(P)-bd_dom_sf"/>
</dbReference>
<dbReference type="PATRIC" id="fig|1423754.3.peg.1298"/>
<protein>
    <submittedName>
        <fullName evidence="4">Glucose-1-dehydrogenase</fullName>
    </submittedName>
</protein>
<evidence type="ECO:0000256" key="1">
    <source>
        <dbReference type="ARBA" id="ARBA00006484"/>
    </source>
</evidence>
<dbReference type="InterPro" id="IPR020904">
    <property type="entry name" value="Sc_DH/Rdtase_CS"/>
</dbReference>
<keyword evidence="2" id="KW-0560">Oxidoreductase</keyword>
<dbReference type="Gene3D" id="3.40.50.720">
    <property type="entry name" value="NAD(P)-binding Rossmann-like Domain"/>
    <property type="match status" value="1"/>
</dbReference>
<proteinExistence type="inferred from homology"/>
<dbReference type="GO" id="GO:0016491">
    <property type="term" value="F:oxidoreductase activity"/>
    <property type="evidence" value="ECO:0007669"/>
    <property type="project" value="UniProtKB-KW"/>
</dbReference>
<dbReference type="FunFam" id="3.40.50.720:FF:000084">
    <property type="entry name" value="Short-chain dehydrogenase reductase"/>
    <property type="match status" value="1"/>
</dbReference>
<gene>
    <name evidence="4" type="ORF">FC39_GL001260</name>
</gene>
<sequence>MKGNNKMTEELNNQVALVTGGGSGLGRAMAEKFANNGAKVVILGRHEETLKETADTNDNISYVVADLTKDEDIQKVADYVKDNFGQLNILVNNAGWCPIKPISEMEISDYDRAFDVDVRGVVALTIATLPLIKKAKGNIINISSIATQHPGVGFSMYAGAKSAVEQMSKSWALELAPEGVRVNVISPGAIDTNIWYKTDTISKDAEEKNREGAVAGTPLGHIGKPDDIANMALYLASEKGNFITGANYLVDGGMGM</sequence>
<accession>A0A0R1Y803</accession>
<dbReference type="eggNOG" id="COG1028">
    <property type="taxonomic scope" value="Bacteria"/>
</dbReference>
<dbReference type="STRING" id="1423754.FC39_GL001260"/>
<evidence type="ECO:0000256" key="2">
    <source>
        <dbReference type="ARBA" id="ARBA00023002"/>
    </source>
</evidence>
<dbReference type="SUPFAM" id="SSF51735">
    <property type="entry name" value="NAD(P)-binding Rossmann-fold domains"/>
    <property type="match status" value="1"/>
</dbReference>
<keyword evidence="5" id="KW-1185">Reference proteome</keyword>
<organism evidence="4 5">
    <name type="scientific">Lactobacillus hamsteri DSM 5661 = JCM 6256</name>
    <dbReference type="NCBI Taxonomy" id="1423754"/>
    <lineage>
        <taxon>Bacteria</taxon>
        <taxon>Bacillati</taxon>
        <taxon>Bacillota</taxon>
        <taxon>Bacilli</taxon>
        <taxon>Lactobacillales</taxon>
        <taxon>Lactobacillaceae</taxon>
        <taxon>Lactobacillus</taxon>
    </lineage>
</organism>
<dbReference type="PRINTS" id="PR00080">
    <property type="entry name" value="SDRFAMILY"/>
</dbReference>
<evidence type="ECO:0000259" key="3">
    <source>
        <dbReference type="SMART" id="SM00822"/>
    </source>
</evidence>
<dbReference type="InterPro" id="IPR057326">
    <property type="entry name" value="KR_dom"/>
</dbReference>
<dbReference type="PANTHER" id="PTHR43975:SF2">
    <property type="entry name" value="EG:BACR7A4.14 PROTEIN-RELATED"/>
    <property type="match status" value="1"/>
</dbReference>
<dbReference type="InterPro" id="IPR002347">
    <property type="entry name" value="SDR_fam"/>
</dbReference>
<dbReference type="Pfam" id="PF13561">
    <property type="entry name" value="adh_short_C2"/>
    <property type="match status" value="1"/>
</dbReference>
<reference evidence="4 5" key="1">
    <citation type="journal article" date="2015" name="Genome Announc.">
        <title>Expanding the biotechnology potential of lactobacilli through comparative genomics of 213 strains and associated genera.</title>
        <authorList>
            <person name="Sun Z."/>
            <person name="Harris H.M."/>
            <person name="McCann A."/>
            <person name="Guo C."/>
            <person name="Argimon S."/>
            <person name="Zhang W."/>
            <person name="Yang X."/>
            <person name="Jeffery I.B."/>
            <person name="Cooney J.C."/>
            <person name="Kagawa T.F."/>
            <person name="Liu W."/>
            <person name="Song Y."/>
            <person name="Salvetti E."/>
            <person name="Wrobel A."/>
            <person name="Rasinkangas P."/>
            <person name="Parkhill J."/>
            <person name="Rea M.C."/>
            <person name="O'Sullivan O."/>
            <person name="Ritari J."/>
            <person name="Douillard F.P."/>
            <person name="Paul Ross R."/>
            <person name="Yang R."/>
            <person name="Briner A.E."/>
            <person name="Felis G.E."/>
            <person name="de Vos W.M."/>
            <person name="Barrangou R."/>
            <person name="Klaenhammer T.R."/>
            <person name="Caufield P.W."/>
            <person name="Cui Y."/>
            <person name="Zhang H."/>
            <person name="O'Toole P.W."/>
        </authorList>
    </citation>
    <scope>NUCLEOTIDE SEQUENCE [LARGE SCALE GENOMIC DNA]</scope>
    <source>
        <strain evidence="4 5">DSM 5661</strain>
    </source>
</reference>
<dbReference type="Proteomes" id="UP000051223">
    <property type="component" value="Unassembled WGS sequence"/>
</dbReference>
<dbReference type="PANTHER" id="PTHR43975">
    <property type="entry name" value="ZGC:101858"/>
    <property type="match status" value="1"/>
</dbReference>